<reference evidence="6 7" key="1">
    <citation type="submission" date="2016-07" db="EMBL/GenBank/DDBJ databases">
        <title>Pervasive Adenine N6-methylation of Active Genes in Fungi.</title>
        <authorList>
            <consortium name="DOE Joint Genome Institute"/>
            <person name="Mondo S.J."/>
            <person name="Dannebaum R.O."/>
            <person name="Kuo R.C."/>
            <person name="Labutti K."/>
            <person name="Haridas S."/>
            <person name="Kuo A."/>
            <person name="Salamov A."/>
            <person name="Ahrendt S.R."/>
            <person name="Lipzen A."/>
            <person name="Sullivan W."/>
            <person name="Andreopoulos W.B."/>
            <person name="Clum A."/>
            <person name="Lindquist E."/>
            <person name="Daum C."/>
            <person name="Ramamoorthy G.K."/>
            <person name="Gryganskyi A."/>
            <person name="Culley D."/>
            <person name="Magnuson J.K."/>
            <person name="James T.Y."/>
            <person name="O'Malley M.A."/>
            <person name="Stajich J.E."/>
            <person name="Spatafora J.W."/>
            <person name="Visel A."/>
            <person name="Grigoriev I.V."/>
        </authorList>
    </citation>
    <scope>NUCLEOTIDE SEQUENCE [LARGE SCALE GENOMIC DNA]</scope>
    <source>
        <strain evidence="6 7">CBS 931.73</strain>
    </source>
</reference>
<protein>
    <recommendedName>
        <fullName evidence="5">TFIIS N-terminal domain-containing protein</fullName>
    </recommendedName>
</protein>
<organism evidence="6 7">
    <name type="scientific">Basidiobolus meristosporus CBS 931.73</name>
    <dbReference type="NCBI Taxonomy" id="1314790"/>
    <lineage>
        <taxon>Eukaryota</taxon>
        <taxon>Fungi</taxon>
        <taxon>Fungi incertae sedis</taxon>
        <taxon>Zoopagomycota</taxon>
        <taxon>Entomophthoromycotina</taxon>
        <taxon>Basidiobolomycetes</taxon>
        <taxon>Basidiobolales</taxon>
        <taxon>Basidiobolaceae</taxon>
        <taxon>Basidiobolus</taxon>
    </lineage>
</organism>
<evidence type="ECO:0000256" key="4">
    <source>
        <dbReference type="SAM" id="MobiDB-lite"/>
    </source>
</evidence>
<dbReference type="InterPro" id="IPR035441">
    <property type="entry name" value="TFIIS/LEDGF_dom_sf"/>
</dbReference>
<feature type="non-terminal residue" evidence="6">
    <location>
        <position position="798"/>
    </location>
</feature>
<dbReference type="EMBL" id="MCFE01000251">
    <property type="protein sequence ID" value="ORX92977.1"/>
    <property type="molecule type" value="Genomic_DNA"/>
</dbReference>
<feature type="domain" description="TFIIS N-terminal" evidence="5">
    <location>
        <begin position="685"/>
        <end position="757"/>
    </location>
</feature>
<keyword evidence="2 3" id="KW-0539">Nucleus</keyword>
<name>A0A1Y1Y4Q7_9FUNG</name>
<evidence type="ECO:0000256" key="2">
    <source>
        <dbReference type="ARBA" id="ARBA00023242"/>
    </source>
</evidence>
<evidence type="ECO:0000256" key="1">
    <source>
        <dbReference type="ARBA" id="ARBA00004123"/>
    </source>
</evidence>
<dbReference type="SUPFAM" id="SSF47676">
    <property type="entry name" value="Conserved domain common to transcription factors TFIIS, elongin A, CRSP70"/>
    <property type="match status" value="1"/>
</dbReference>
<dbReference type="GO" id="GO:0005634">
    <property type="term" value="C:nucleus"/>
    <property type="evidence" value="ECO:0007669"/>
    <property type="project" value="UniProtKB-SubCell"/>
</dbReference>
<dbReference type="AlphaFoldDB" id="A0A1Y1Y4Q7"/>
<comment type="caution">
    <text evidence="6">The sequence shown here is derived from an EMBL/GenBank/DDBJ whole genome shotgun (WGS) entry which is preliminary data.</text>
</comment>
<evidence type="ECO:0000313" key="7">
    <source>
        <dbReference type="Proteomes" id="UP000193498"/>
    </source>
</evidence>
<sequence>MSDWSNHLNDGRMYQQPEVVSMYSSSAASIDNYALSYHPNSIPQLQSSILSGNASHHELTYSPNDFLGIMPMLPTTAATSFASNIAPFQFHAVLSVIVFAEVLQKLRISALYPHIQRCLEEDVRRKIEQLIDGSFPTLFIQSSISRAWIEWRLLKKLPIDKQADGTRVNSTEFPKHHGWHLASRLGYVMANTILERQPQCSHTDTTIYAPLGHDVRNFTEEQLERLEDIYLTSGRYGCPSSQTQYILAHSFGCSETQLWAVQSALQFREPLNRPNPIHHKDQINDLDWPSMMDLAPIKADNILNAEPLSSSAFSGFELNYPSDLPKDNDSQDASNLGDFLAGIETCSYYIHFNKTFVLTQISDVSLLCYSQWKVYFVILKEQCVWKSFQGCRVLATACLHRLVGISQHIDVKSISFTNYKEAKLQSWLIGNPHTPTTLQGNHLLGGQLYWILDSYTTLDWPLLAPLSNSSSHCTLHTDLSVNASCVPSKLDSFPTGDADTEAVTFSKSFEISPQSVDTSGARSTINGLAFAPITPHHRAALAFNAEFSNYPGAVFGFPYNWGNPSLIHQVVPGMLQSYQHTANTFSQGYHKSVRGTPGRPNTMPEDLPLDDDPGIDEESVDDLMHLLTPLVNKDWGLGHVDHIPKFVKFMRSEEKSSRRSLLLTVLVNTTDRTTLRSFSYSRGLTVLRMWIVQAQKENSPLLIKSLEALKNIPMEINVLKESMLGRVIRALKNSEEKDIKALATELMNRWTKLIQQEPTPPLTKNTQPSENIETKRVAPSRGEPQKPLRPEKTSSPDV</sequence>
<dbReference type="OrthoDB" id="2163538at2759"/>
<evidence type="ECO:0000313" key="6">
    <source>
        <dbReference type="EMBL" id="ORX92977.1"/>
    </source>
</evidence>
<dbReference type="InterPro" id="IPR003617">
    <property type="entry name" value="TFIIS/CRSP70_N_sub"/>
</dbReference>
<evidence type="ECO:0000259" key="5">
    <source>
        <dbReference type="PROSITE" id="PS51319"/>
    </source>
</evidence>
<keyword evidence="7" id="KW-1185">Reference proteome</keyword>
<comment type="subcellular location">
    <subcellularLocation>
        <location evidence="1 3">Nucleus</location>
    </subcellularLocation>
</comment>
<dbReference type="InterPro" id="IPR017923">
    <property type="entry name" value="TFIIS_N"/>
</dbReference>
<feature type="compositionally biased region" description="Polar residues" evidence="4">
    <location>
        <begin position="754"/>
        <end position="771"/>
    </location>
</feature>
<dbReference type="SMART" id="SM00509">
    <property type="entry name" value="TFS2N"/>
    <property type="match status" value="1"/>
</dbReference>
<gene>
    <name evidence="6" type="ORF">K493DRAFT_338539</name>
</gene>
<accession>A0A1Y1Y4Q7</accession>
<feature type="region of interest" description="Disordered" evidence="4">
    <location>
        <begin position="754"/>
        <end position="798"/>
    </location>
</feature>
<dbReference type="PROSITE" id="PS51319">
    <property type="entry name" value="TFIIS_N"/>
    <property type="match status" value="1"/>
</dbReference>
<proteinExistence type="predicted"/>
<dbReference type="InParanoid" id="A0A1Y1Y4Q7"/>
<dbReference type="Proteomes" id="UP000193498">
    <property type="component" value="Unassembled WGS sequence"/>
</dbReference>
<dbReference type="Pfam" id="PF08711">
    <property type="entry name" value="Med26"/>
    <property type="match status" value="1"/>
</dbReference>
<evidence type="ECO:0000256" key="3">
    <source>
        <dbReference type="PROSITE-ProRule" id="PRU00649"/>
    </source>
</evidence>
<dbReference type="Gene3D" id="1.20.930.10">
    <property type="entry name" value="Conserved domain common to transcription factors TFIIS, elongin A, CRSP70"/>
    <property type="match status" value="1"/>
</dbReference>
<feature type="compositionally biased region" description="Basic and acidic residues" evidence="4">
    <location>
        <begin position="783"/>
        <end position="798"/>
    </location>
</feature>